<dbReference type="Proteomes" id="UP000886998">
    <property type="component" value="Unassembled WGS sequence"/>
</dbReference>
<keyword evidence="3" id="KW-1185">Reference proteome</keyword>
<protein>
    <submittedName>
        <fullName evidence="2">Uncharacterized protein</fullName>
    </submittedName>
</protein>
<gene>
    <name evidence="2" type="ORF">TNIN_371011</name>
</gene>
<name>A0A8X6KJN8_9ARAC</name>
<evidence type="ECO:0000256" key="1">
    <source>
        <dbReference type="SAM" id="MobiDB-lite"/>
    </source>
</evidence>
<accession>A0A8X6KJN8</accession>
<sequence>MAAQTSVYEPRTSSSESNTVPKNRNSVPCSDILIAIREFENFGKHPELITIGKILRNASSEDEKMDIFYEAMVSSSNTQS</sequence>
<dbReference type="OrthoDB" id="10475547at2759"/>
<comment type="caution">
    <text evidence="2">The sequence shown here is derived from an EMBL/GenBank/DDBJ whole genome shotgun (WGS) entry which is preliminary data.</text>
</comment>
<evidence type="ECO:0000313" key="2">
    <source>
        <dbReference type="EMBL" id="GFS53911.1"/>
    </source>
</evidence>
<feature type="region of interest" description="Disordered" evidence="1">
    <location>
        <begin position="1"/>
        <end position="25"/>
    </location>
</feature>
<evidence type="ECO:0000313" key="3">
    <source>
        <dbReference type="Proteomes" id="UP000886998"/>
    </source>
</evidence>
<reference evidence="2" key="1">
    <citation type="submission" date="2020-08" db="EMBL/GenBank/DDBJ databases">
        <title>Multicomponent nature underlies the extraordinary mechanical properties of spider dragline silk.</title>
        <authorList>
            <person name="Kono N."/>
            <person name="Nakamura H."/>
            <person name="Mori M."/>
            <person name="Yoshida Y."/>
            <person name="Ohtoshi R."/>
            <person name="Malay A.D."/>
            <person name="Moran D.A.P."/>
            <person name="Tomita M."/>
            <person name="Numata K."/>
            <person name="Arakawa K."/>
        </authorList>
    </citation>
    <scope>NUCLEOTIDE SEQUENCE</scope>
</reference>
<dbReference type="EMBL" id="BMAV01026842">
    <property type="protein sequence ID" value="GFS53911.1"/>
    <property type="molecule type" value="Genomic_DNA"/>
</dbReference>
<proteinExistence type="predicted"/>
<organism evidence="2 3">
    <name type="scientific">Trichonephila inaurata madagascariensis</name>
    <dbReference type="NCBI Taxonomy" id="2747483"/>
    <lineage>
        <taxon>Eukaryota</taxon>
        <taxon>Metazoa</taxon>
        <taxon>Ecdysozoa</taxon>
        <taxon>Arthropoda</taxon>
        <taxon>Chelicerata</taxon>
        <taxon>Arachnida</taxon>
        <taxon>Araneae</taxon>
        <taxon>Araneomorphae</taxon>
        <taxon>Entelegynae</taxon>
        <taxon>Araneoidea</taxon>
        <taxon>Nephilidae</taxon>
        <taxon>Trichonephila</taxon>
        <taxon>Trichonephila inaurata</taxon>
    </lineage>
</organism>
<dbReference type="AlphaFoldDB" id="A0A8X6KJN8"/>